<evidence type="ECO:0000313" key="4">
    <source>
        <dbReference type="Proteomes" id="UP000199286"/>
    </source>
</evidence>
<name>A0A1H3N982_9RHOB</name>
<accession>A0A1H3N982</accession>
<proteinExistence type="predicted"/>
<dbReference type="SUPFAM" id="SSF48452">
    <property type="entry name" value="TPR-like"/>
    <property type="match status" value="2"/>
</dbReference>
<evidence type="ECO:0000259" key="2">
    <source>
        <dbReference type="Pfam" id="PF20698"/>
    </source>
</evidence>
<dbReference type="Gene3D" id="1.25.40.10">
    <property type="entry name" value="Tetratricopeptide repeat domain"/>
    <property type="match status" value="1"/>
</dbReference>
<feature type="repeat" description="TPR" evidence="1">
    <location>
        <begin position="245"/>
        <end position="278"/>
    </location>
</feature>
<evidence type="ECO:0000256" key="1">
    <source>
        <dbReference type="PROSITE-ProRule" id="PRU00339"/>
    </source>
</evidence>
<reference evidence="3 4" key="1">
    <citation type="submission" date="2016-10" db="EMBL/GenBank/DDBJ databases">
        <authorList>
            <person name="de Groot N.N."/>
        </authorList>
    </citation>
    <scope>NUCLEOTIDE SEQUENCE [LARGE SCALE GENOMIC DNA]</scope>
    <source>
        <strain evidence="3 4">DSM 26880</strain>
    </source>
</reference>
<sequence length="1329" mass="147653">MSGRNGGQFTAPADWQAFERLTRDLFESEWKTDDARANGRSGQQQHGVDVYGTDRVHNKKVGVQCKGRSAGYGKGLNEKELREEVEKAKKFRPPLDRFILATTAQNDARIQEVARELNEKNRKEHFFEVDVLGWDEIKHILNRHPRVAAIHCSGVSTIADLQITEALGDVHKDLTRQISGLSTEIRYFHRSASIAPERDPSDDALGQRITDAADLLNDSPAQSAISRLERLLGTEGRDASARSRFRIKANLGSAHFAKGDKKAAVDWYRQAYDEYPDTPEGVSILAAAEVIAGNREKAAELAVRAMALPDPQQRAAGVFLETAPLETPWQDLQAQLPKQFQRVPEFLLALAEHAQCAGQVRDYRRLVKDAVNRDPDNWRVRAYAGYLRFQEVAEREDIRSLRLMRKSDIEIVEDARTHFLVAWNLLQTSGWAREAETCAMNALSASLMLGDETKAEQLLEEAFRKFGETPQLLRFRAAHHMHKGEVGTVADALSRIPEADRDQNDELMLLQAEINEGAYAEALARANVLYREAEDAGLRVAYGNCRILAAAQIDSDRFKDVAHEVLTDYPDSALLQACFVFNHPGDLNDPGVIDHLADLAEHETNSFARDRAAHALAKVGRNSEAADIYLSLCSPDTDTPQLRMALQTLVNSRRIREARELYGKLEPGMKDTASMRRIGAVIFQCAGNLKGARKELEHVFDTGDETLEDRARWIDICERLPDIPAISRYLDTVPVDIAGDPRMRMHLAHKLDHYTDDFHKALEIGYRALREGYDDSRVHLGFMVGLILTGRSGRHVDFDREVVEEDTVVVVSRDHADPLTRIIETAPTPRADRDEISPDDPLALRLMGKAVGDSLPMDSAVGKLNATVTKILSKYAHAYHRSQRDFERLFPESKIFGALRIDENDLEGSFRPILDSARARAEQVKRIEEAYESGKAPIALLAKAGGGTVFDFWDFLRHHGSIKIKMALGNAVERKVATQSALNAPGVIVDPITLYGAQTLGFAESLLQACPDLHITQSSIDMLHEAYQARVDAIGGSGHRGSLVADEHGARMIEMSQETSDLLISNLGRTLEVARGLKIAMPEEGTTLHPDFEAVFEDVGPCFVDMLVVAKERGWTLLADDTALRLFGSLDGISSAWSQVALQIARNKRTISQEAYSDALGAMLEGNYRYVSIDGETTQFEWERRDTSLWLEQFLDHIALPTNDPWSVAQLIGSSLLELWDGEDGGARCAAYAAFMLEAFSERLGEDGATKMLGDSVAAAVSRAQRNARKIKLPPLLTSTTHLVSPGFLALEINRDLKEAVLNTIGDCVKSAQNLTKLRSNDPLEHEAS</sequence>
<dbReference type="PROSITE" id="PS50005">
    <property type="entry name" value="TPR"/>
    <property type="match status" value="1"/>
</dbReference>
<feature type="domain" description="PIN" evidence="2">
    <location>
        <begin position="988"/>
        <end position="1127"/>
    </location>
</feature>
<organism evidence="3 4">
    <name type="scientific">Citreimonas salinaria</name>
    <dbReference type="NCBI Taxonomy" id="321339"/>
    <lineage>
        <taxon>Bacteria</taxon>
        <taxon>Pseudomonadati</taxon>
        <taxon>Pseudomonadota</taxon>
        <taxon>Alphaproteobacteria</taxon>
        <taxon>Rhodobacterales</taxon>
        <taxon>Roseobacteraceae</taxon>
        <taxon>Citreimonas</taxon>
    </lineage>
</organism>
<dbReference type="STRING" id="321339.SAMN05444340_1221"/>
<dbReference type="InterPro" id="IPR019734">
    <property type="entry name" value="TPR_rpt"/>
</dbReference>
<keyword evidence="1" id="KW-0802">TPR repeat</keyword>
<protein>
    <recommendedName>
        <fullName evidence="2">PIN domain-containing protein</fullName>
    </recommendedName>
</protein>
<dbReference type="OrthoDB" id="7281435at2"/>
<evidence type="ECO:0000313" key="3">
    <source>
        <dbReference type="EMBL" id="SDY85511.1"/>
    </source>
</evidence>
<dbReference type="EMBL" id="FNPF01000022">
    <property type="protein sequence ID" value="SDY85511.1"/>
    <property type="molecule type" value="Genomic_DNA"/>
</dbReference>
<dbReference type="Pfam" id="PF20698">
    <property type="entry name" value="PIN-TPR-GreABC"/>
    <property type="match status" value="1"/>
</dbReference>
<dbReference type="InterPro" id="IPR011990">
    <property type="entry name" value="TPR-like_helical_dom_sf"/>
</dbReference>
<dbReference type="InterPro" id="IPR048987">
    <property type="entry name" value="PIN-TPR-GreABC"/>
</dbReference>
<gene>
    <name evidence="3" type="ORF">SAMN05444340_1221</name>
</gene>
<keyword evidence="4" id="KW-1185">Reference proteome</keyword>
<dbReference type="Proteomes" id="UP000199286">
    <property type="component" value="Unassembled WGS sequence"/>
</dbReference>